<organism evidence="1 2">
    <name type="scientific">Vespula vulgaris</name>
    <name type="common">Yellow jacket</name>
    <name type="synonym">Wasp</name>
    <dbReference type="NCBI Taxonomy" id="7454"/>
    <lineage>
        <taxon>Eukaryota</taxon>
        <taxon>Metazoa</taxon>
        <taxon>Ecdysozoa</taxon>
        <taxon>Arthropoda</taxon>
        <taxon>Hexapoda</taxon>
        <taxon>Insecta</taxon>
        <taxon>Pterygota</taxon>
        <taxon>Neoptera</taxon>
        <taxon>Endopterygota</taxon>
        <taxon>Hymenoptera</taxon>
        <taxon>Apocrita</taxon>
        <taxon>Aculeata</taxon>
        <taxon>Vespoidea</taxon>
        <taxon>Vespidae</taxon>
        <taxon>Vespinae</taxon>
        <taxon>Vespula</taxon>
    </lineage>
</organism>
<dbReference type="Proteomes" id="UP000614350">
    <property type="component" value="Unassembled WGS sequence"/>
</dbReference>
<dbReference type="AlphaFoldDB" id="A0A834K4E1"/>
<gene>
    <name evidence="1" type="ORF">HZH66_006893</name>
</gene>
<comment type="caution">
    <text evidence="1">The sequence shown here is derived from an EMBL/GenBank/DDBJ whole genome shotgun (WGS) entry which is preliminary data.</text>
</comment>
<evidence type="ECO:0000313" key="1">
    <source>
        <dbReference type="EMBL" id="KAF7398996.1"/>
    </source>
</evidence>
<sequence>MWLTGAPREDEWMANCEREGDQVCRISNVKANSRGSDEKRRLLIIRHFGYMSLTFRRNSGIPFTFENDLSDGNTIEILKIIANIVVAVTTETLIILAINRSPFIEFPSAAANQFAGPKAFQVSRLPCCTLKQDNSYEIREDYICSS</sequence>
<protein>
    <submittedName>
        <fullName evidence="1">Uncharacterized protein</fullName>
    </submittedName>
</protein>
<reference evidence="1" key="1">
    <citation type="journal article" date="2020" name="G3 (Bethesda)">
        <title>High-Quality Assemblies for Three Invasive Social Wasps from the &lt;i&gt;Vespula&lt;/i&gt; Genus.</title>
        <authorList>
            <person name="Harrop T.W.R."/>
            <person name="Guhlin J."/>
            <person name="McLaughlin G.M."/>
            <person name="Permina E."/>
            <person name="Stockwell P."/>
            <person name="Gilligan J."/>
            <person name="Le Lec M.F."/>
            <person name="Gruber M.A.M."/>
            <person name="Quinn O."/>
            <person name="Lovegrove M."/>
            <person name="Duncan E.J."/>
            <person name="Remnant E.J."/>
            <person name="Van Eeckhoven J."/>
            <person name="Graham B."/>
            <person name="Knapp R.A."/>
            <person name="Langford K.W."/>
            <person name="Kronenberg Z."/>
            <person name="Press M.O."/>
            <person name="Eacker S.M."/>
            <person name="Wilson-Rankin E.E."/>
            <person name="Purcell J."/>
            <person name="Lester P.J."/>
            <person name="Dearden P.K."/>
        </authorList>
    </citation>
    <scope>NUCLEOTIDE SEQUENCE</scope>
    <source>
        <strain evidence="1">Marl-1</strain>
    </source>
</reference>
<keyword evidence="2" id="KW-1185">Reference proteome</keyword>
<name>A0A834K4E1_VESVU</name>
<accession>A0A834K4E1</accession>
<evidence type="ECO:0000313" key="2">
    <source>
        <dbReference type="Proteomes" id="UP000614350"/>
    </source>
</evidence>
<dbReference type="EMBL" id="JACSEA010000006">
    <property type="protein sequence ID" value="KAF7398996.1"/>
    <property type="molecule type" value="Genomic_DNA"/>
</dbReference>
<proteinExistence type="predicted"/>